<dbReference type="InParanoid" id="B9RVU1"/>
<dbReference type="PROSITE" id="PS00086">
    <property type="entry name" value="CYTOCHROME_P450"/>
    <property type="match status" value="1"/>
</dbReference>
<dbReference type="GO" id="GO:0016020">
    <property type="term" value="C:membrane"/>
    <property type="evidence" value="ECO:0007669"/>
    <property type="project" value="UniProtKB-SubCell"/>
</dbReference>
<dbReference type="InterPro" id="IPR036396">
    <property type="entry name" value="Cyt_P450_sf"/>
</dbReference>
<dbReference type="EC" id="1.3.3.9" evidence="13"/>
<dbReference type="InterPro" id="IPR001128">
    <property type="entry name" value="Cyt_P450"/>
</dbReference>
<dbReference type="Proteomes" id="UP000008311">
    <property type="component" value="Unassembled WGS sequence"/>
</dbReference>
<comment type="cofactor">
    <cofactor evidence="11">
        <name>heme</name>
        <dbReference type="ChEBI" id="CHEBI:30413"/>
    </cofactor>
</comment>
<accession>B9RVU1</accession>
<dbReference type="InterPro" id="IPR002401">
    <property type="entry name" value="Cyt_P450_E_grp-I"/>
</dbReference>
<dbReference type="SUPFAM" id="SSF48264">
    <property type="entry name" value="Cytochrome P450"/>
    <property type="match status" value="1"/>
</dbReference>
<keyword evidence="3 11" id="KW-0349">Heme</keyword>
<dbReference type="GO" id="GO:0020037">
    <property type="term" value="F:heme binding"/>
    <property type="evidence" value="ECO:0007669"/>
    <property type="project" value="InterPro"/>
</dbReference>
<evidence type="ECO:0000256" key="1">
    <source>
        <dbReference type="ARBA" id="ARBA00004167"/>
    </source>
</evidence>
<evidence type="ECO:0000256" key="10">
    <source>
        <dbReference type="ARBA" id="ARBA00023136"/>
    </source>
</evidence>
<dbReference type="Gene3D" id="1.10.630.10">
    <property type="entry name" value="Cytochrome P450"/>
    <property type="match status" value="1"/>
</dbReference>
<dbReference type="STRING" id="3988.B9RVU1"/>
<dbReference type="InterPro" id="IPR050665">
    <property type="entry name" value="Cytochrome_P450_Monooxygen"/>
</dbReference>
<evidence type="ECO:0000256" key="7">
    <source>
        <dbReference type="ARBA" id="ARBA00023002"/>
    </source>
</evidence>
<dbReference type="PANTHER" id="PTHR24282:SF247">
    <property type="entry name" value="11-OXO-BETA-AMYRIN 30-OXIDASE-LIKE"/>
    <property type="match status" value="1"/>
</dbReference>
<evidence type="ECO:0000256" key="6">
    <source>
        <dbReference type="ARBA" id="ARBA00022989"/>
    </source>
</evidence>
<keyword evidence="10" id="KW-0472">Membrane</keyword>
<evidence type="ECO:0000313" key="14">
    <source>
        <dbReference type="Proteomes" id="UP000008311"/>
    </source>
</evidence>
<protein>
    <submittedName>
        <fullName evidence="13">Cytochrome P450, putative</fullName>
        <ecNumber evidence="13">1.3.3.9</ecNumber>
    </submittedName>
</protein>
<evidence type="ECO:0000256" key="2">
    <source>
        <dbReference type="ARBA" id="ARBA00010617"/>
    </source>
</evidence>
<keyword evidence="6" id="KW-1133">Transmembrane helix</keyword>
<evidence type="ECO:0000256" key="8">
    <source>
        <dbReference type="ARBA" id="ARBA00023004"/>
    </source>
</evidence>
<dbReference type="OMA" id="DVWIPER"/>
<dbReference type="KEGG" id="rcu:8269130"/>
<dbReference type="PRINTS" id="PR00385">
    <property type="entry name" value="P450"/>
</dbReference>
<organism evidence="13 14">
    <name type="scientific">Ricinus communis</name>
    <name type="common">Castor bean</name>
    <dbReference type="NCBI Taxonomy" id="3988"/>
    <lineage>
        <taxon>Eukaryota</taxon>
        <taxon>Viridiplantae</taxon>
        <taxon>Streptophyta</taxon>
        <taxon>Embryophyta</taxon>
        <taxon>Tracheophyta</taxon>
        <taxon>Spermatophyta</taxon>
        <taxon>Magnoliopsida</taxon>
        <taxon>eudicotyledons</taxon>
        <taxon>Gunneridae</taxon>
        <taxon>Pentapetalae</taxon>
        <taxon>rosids</taxon>
        <taxon>fabids</taxon>
        <taxon>Malpighiales</taxon>
        <taxon>Euphorbiaceae</taxon>
        <taxon>Acalyphoideae</taxon>
        <taxon>Acalypheae</taxon>
        <taxon>Ricinus</taxon>
    </lineage>
</organism>
<evidence type="ECO:0000256" key="12">
    <source>
        <dbReference type="RuleBase" id="RU000461"/>
    </source>
</evidence>
<keyword evidence="4" id="KW-0812">Transmembrane</keyword>
<keyword evidence="8 11" id="KW-0408">Iron</keyword>
<comment type="subcellular location">
    <subcellularLocation>
        <location evidence="1">Membrane</location>
        <topology evidence="1">Single-pass membrane protein</topology>
    </subcellularLocation>
</comment>
<reference evidence="14" key="1">
    <citation type="journal article" date="2010" name="Nat. Biotechnol.">
        <title>Draft genome sequence of the oilseed species Ricinus communis.</title>
        <authorList>
            <person name="Chan A.P."/>
            <person name="Crabtree J."/>
            <person name="Zhao Q."/>
            <person name="Lorenzi H."/>
            <person name="Orvis J."/>
            <person name="Puiu D."/>
            <person name="Melake-Berhan A."/>
            <person name="Jones K.M."/>
            <person name="Redman J."/>
            <person name="Chen G."/>
            <person name="Cahoon E.B."/>
            <person name="Gedil M."/>
            <person name="Stanke M."/>
            <person name="Haas B.J."/>
            <person name="Wortman J.R."/>
            <person name="Fraser-Liggett C.M."/>
            <person name="Ravel J."/>
            <person name="Rabinowicz P.D."/>
        </authorList>
    </citation>
    <scope>NUCLEOTIDE SEQUENCE [LARGE SCALE GENOMIC DNA]</scope>
    <source>
        <strain evidence="14">cv. Hale</strain>
    </source>
</reference>
<dbReference type="Pfam" id="PF00067">
    <property type="entry name" value="p450"/>
    <property type="match status" value="1"/>
</dbReference>
<evidence type="ECO:0000256" key="3">
    <source>
        <dbReference type="ARBA" id="ARBA00022617"/>
    </source>
</evidence>
<dbReference type="GO" id="GO:0005506">
    <property type="term" value="F:iron ion binding"/>
    <property type="evidence" value="ECO:0007669"/>
    <property type="project" value="InterPro"/>
</dbReference>
<keyword evidence="14" id="KW-1185">Reference proteome</keyword>
<dbReference type="PANTHER" id="PTHR24282">
    <property type="entry name" value="CYTOCHROME P450 FAMILY MEMBER"/>
    <property type="match status" value="1"/>
</dbReference>
<dbReference type="GO" id="GO:0004497">
    <property type="term" value="F:monooxygenase activity"/>
    <property type="evidence" value="ECO:0000318"/>
    <property type="project" value="GO_Central"/>
</dbReference>
<dbReference type="InterPro" id="IPR017972">
    <property type="entry name" value="Cyt_P450_CS"/>
</dbReference>
<evidence type="ECO:0000256" key="4">
    <source>
        <dbReference type="ARBA" id="ARBA00022692"/>
    </source>
</evidence>
<dbReference type="eggNOG" id="KOG0157">
    <property type="taxonomic scope" value="Eukaryota"/>
</dbReference>
<feature type="binding site" description="axial binding residue" evidence="11">
    <location>
        <position position="457"/>
    </location>
    <ligand>
        <name>heme</name>
        <dbReference type="ChEBI" id="CHEBI:30413"/>
    </ligand>
    <ligandPart>
        <name>Fe</name>
        <dbReference type="ChEBI" id="CHEBI:18248"/>
    </ligandPart>
</feature>
<dbReference type="GO" id="GO:0016705">
    <property type="term" value="F:oxidoreductase activity, acting on paired donors, with incorporation or reduction of molecular oxygen"/>
    <property type="evidence" value="ECO:0007669"/>
    <property type="project" value="InterPro"/>
</dbReference>
<comment type="similarity">
    <text evidence="2 12">Belongs to the cytochrome P450 family.</text>
</comment>
<keyword evidence="9 12" id="KW-0503">Monooxygenase</keyword>
<proteinExistence type="inferred from homology"/>
<dbReference type="PRINTS" id="PR00463">
    <property type="entry name" value="EP450I"/>
</dbReference>
<evidence type="ECO:0000256" key="11">
    <source>
        <dbReference type="PIRSR" id="PIRSR602401-1"/>
    </source>
</evidence>
<evidence type="ECO:0000256" key="5">
    <source>
        <dbReference type="ARBA" id="ARBA00022723"/>
    </source>
</evidence>
<gene>
    <name evidence="13" type="ORF">RCOM_1172950</name>
</gene>
<sequence>MAVLAIALWLFVLLALLSSLRLVYVIWWRPKIIEKKLRNQGIHVLPCKLPHGNVKEINELASEAKSKPCPELTHDIAPRLDPLLQELSMAYKKPFAVCYGKIPTVIIMDPELIREILTRKFEFQKPEVGPTMKLFLKGLANIDGDKWVKHRKIINPAFHIEKLKGMLPFFMASCEEMVEKWDKLIDSAGSCELDVMPEFQNLTGDVISRAAFGSNLEEGRLLFSLQRKQGELLLRSLINLNSLWSRFLPSELNKRMMQIHQEIQSLLLGLIENREKAVLSGNENQNDLLNLLLKSNFNEVHQNKNIGMSREDMIEECKLFYFAGHETTANLLTWTMIVLSMHQNWQERARQEVLQLIGKNKPTFNDLNHLKTVKMILLEVLRLYPPTSLVRSIYKETKLGEYSLPAGVSLKVPLYLVQRDPELWGADATEFNPERFSNGITKAAKDFFAFGWGPRICIGQHFAMLEAKLALALILQHFSFELSSTYRHAPNVVLTLQPQFGGQIILRKI</sequence>
<keyword evidence="7 12" id="KW-0560">Oxidoreductase</keyword>
<evidence type="ECO:0000313" key="13">
    <source>
        <dbReference type="EMBL" id="EEF44378.1"/>
    </source>
</evidence>
<dbReference type="EMBL" id="EQ973822">
    <property type="protein sequence ID" value="EEF44378.1"/>
    <property type="molecule type" value="Genomic_DNA"/>
</dbReference>
<name>B9RVU1_RICCO</name>
<evidence type="ECO:0000256" key="9">
    <source>
        <dbReference type="ARBA" id="ARBA00023033"/>
    </source>
</evidence>
<keyword evidence="5 11" id="KW-0479">Metal-binding</keyword>
<dbReference type="AlphaFoldDB" id="B9RVU1"/>
<dbReference type="OrthoDB" id="1470350at2759"/>